<accession>A0A454XMU9</accession>
<evidence type="ECO:0000256" key="2">
    <source>
        <dbReference type="SAM" id="SignalP"/>
    </source>
</evidence>
<feature type="compositionally biased region" description="Polar residues" evidence="1">
    <location>
        <begin position="44"/>
        <end position="56"/>
    </location>
</feature>
<protein>
    <submittedName>
        <fullName evidence="3">Uncharacterized protein</fullName>
    </submittedName>
</protein>
<name>A0A454XMU9_PRIPA</name>
<evidence type="ECO:0000313" key="4">
    <source>
        <dbReference type="Proteomes" id="UP000005239"/>
    </source>
</evidence>
<dbReference type="EnsemblMetazoa" id="PPA18262.1">
    <property type="protein sequence ID" value="PPA18262.1"/>
    <property type="gene ID" value="WBGene00107816"/>
</dbReference>
<reference evidence="4" key="1">
    <citation type="journal article" date="2008" name="Nat. Genet.">
        <title>The Pristionchus pacificus genome provides a unique perspective on nematode lifestyle and parasitism.</title>
        <authorList>
            <person name="Dieterich C."/>
            <person name="Clifton S.W."/>
            <person name="Schuster L.N."/>
            <person name="Chinwalla A."/>
            <person name="Delehaunty K."/>
            <person name="Dinkelacker I."/>
            <person name="Fulton L."/>
            <person name="Fulton R."/>
            <person name="Godfrey J."/>
            <person name="Minx P."/>
            <person name="Mitreva M."/>
            <person name="Roeseler W."/>
            <person name="Tian H."/>
            <person name="Witte H."/>
            <person name="Yang S.P."/>
            <person name="Wilson R.K."/>
            <person name="Sommer R.J."/>
        </authorList>
    </citation>
    <scope>NUCLEOTIDE SEQUENCE [LARGE SCALE GENOMIC DNA]</scope>
    <source>
        <strain evidence="4">PS312</strain>
    </source>
</reference>
<reference evidence="3" key="2">
    <citation type="submission" date="2022-06" db="UniProtKB">
        <authorList>
            <consortium name="EnsemblMetazoa"/>
        </authorList>
    </citation>
    <scope>IDENTIFICATION</scope>
    <source>
        <strain evidence="3">PS312</strain>
    </source>
</reference>
<evidence type="ECO:0000313" key="3">
    <source>
        <dbReference type="EnsemblMetazoa" id="PPA18262.1"/>
    </source>
</evidence>
<evidence type="ECO:0000256" key="1">
    <source>
        <dbReference type="SAM" id="MobiDB-lite"/>
    </source>
</evidence>
<gene>
    <name evidence="3" type="primary">WBGene00107816</name>
</gene>
<keyword evidence="4" id="KW-1185">Reference proteome</keyword>
<dbReference type="Proteomes" id="UP000005239">
    <property type="component" value="Unassembled WGS sequence"/>
</dbReference>
<proteinExistence type="predicted"/>
<feature type="signal peptide" evidence="2">
    <location>
        <begin position="1"/>
        <end position="19"/>
    </location>
</feature>
<sequence length="67" mass="7370">MLYRVNICCLFALLALVAAGPTVVLDQKIMELMKSNPKREAITDFTSEQHQPQTGGINEKPSGGHEQ</sequence>
<accession>A0A8R1YC95</accession>
<organism evidence="3 4">
    <name type="scientific">Pristionchus pacificus</name>
    <name type="common">Parasitic nematode worm</name>
    <dbReference type="NCBI Taxonomy" id="54126"/>
    <lineage>
        <taxon>Eukaryota</taxon>
        <taxon>Metazoa</taxon>
        <taxon>Ecdysozoa</taxon>
        <taxon>Nematoda</taxon>
        <taxon>Chromadorea</taxon>
        <taxon>Rhabditida</taxon>
        <taxon>Rhabditina</taxon>
        <taxon>Diplogasteromorpha</taxon>
        <taxon>Diplogasteroidea</taxon>
        <taxon>Neodiplogasteridae</taxon>
        <taxon>Pristionchus</taxon>
    </lineage>
</organism>
<feature type="region of interest" description="Disordered" evidence="1">
    <location>
        <begin position="40"/>
        <end position="67"/>
    </location>
</feature>
<feature type="chain" id="PRO_5043960786" evidence="2">
    <location>
        <begin position="20"/>
        <end position="67"/>
    </location>
</feature>
<keyword evidence="2" id="KW-0732">Signal</keyword>
<dbReference type="AlphaFoldDB" id="A0A454XMU9"/>